<sequence>MSVVFHSRDGRSCLGMRECFGRRQIVCDTEGRRVLFEIEDPNPPLGLVAEALRAAVDSRNPASRVLGELLARRISTRPRAER</sequence>
<reference evidence="1 2" key="1">
    <citation type="submission" date="2019-03" db="EMBL/GenBank/DDBJ databases">
        <title>Genomic Encyclopedia of Type Strains, Phase IV (KMG-IV): sequencing the most valuable type-strain genomes for metagenomic binning, comparative biology and taxonomic classification.</title>
        <authorList>
            <person name="Goeker M."/>
        </authorList>
    </citation>
    <scope>NUCLEOTIDE SEQUENCE [LARGE SCALE GENOMIC DNA]</scope>
    <source>
        <strain evidence="1 2">DSM 2781</strain>
    </source>
</reference>
<comment type="caution">
    <text evidence="1">The sequence shown here is derived from an EMBL/GenBank/DDBJ whole genome shotgun (WGS) entry which is preliminary data.</text>
</comment>
<evidence type="ECO:0000313" key="2">
    <source>
        <dbReference type="Proteomes" id="UP000295733"/>
    </source>
</evidence>
<dbReference type="Proteomes" id="UP000295733">
    <property type="component" value="Unassembled WGS sequence"/>
</dbReference>
<protein>
    <submittedName>
        <fullName evidence="1">Uncharacterized protein</fullName>
    </submittedName>
</protein>
<keyword evidence="2" id="KW-1185">Reference proteome</keyword>
<organism evidence="1 2">
    <name type="scientific">Rhodovulum adriaticum</name>
    <name type="common">Rhodopseudomonas adriatica</name>
    <dbReference type="NCBI Taxonomy" id="35804"/>
    <lineage>
        <taxon>Bacteria</taxon>
        <taxon>Pseudomonadati</taxon>
        <taxon>Pseudomonadota</taxon>
        <taxon>Alphaproteobacteria</taxon>
        <taxon>Rhodobacterales</taxon>
        <taxon>Paracoccaceae</taxon>
        <taxon>Rhodovulum</taxon>
    </lineage>
</organism>
<gene>
    <name evidence="1" type="ORF">EV656_10967</name>
</gene>
<name>A0A4R2NKN2_RHOAD</name>
<accession>A0A4R2NKN2</accession>
<dbReference type="EMBL" id="SLXL01000009">
    <property type="protein sequence ID" value="TCP21815.1"/>
    <property type="molecule type" value="Genomic_DNA"/>
</dbReference>
<dbReference type="AlphaFoldDB" id="A0A4R2NKN2"/>
<dbReference type="OrthoDB" id="7865363at2"/>
<evidence type="ECO:0000313" key="1">
    <source>
        <dbReference type="EMBL" id="TCP21815.1"/>
    </source>
</evidence>
<dbReference type="RefSeq" id="WP_132604313.1">
    <property type="nucleotide sequence ID" value="NZ_NRRP01000012.1"/>
</dbReference>
<proteinExistence type="predicted"/>